<reference evidence="1" key="1">
    <citation type="submission" date="2023-08" db="EMBL/GenBank/DDBJ databases">
        <title>Genomic characterization of piscicolin 126 produced by Carnobacterium maltaromaticum CM22 strain isolated from salmon (Salmo salar).</title>
        <authorList>
            <person name="Gonzalez-Gragera E."/>
            <person name="Garcia-Lopez J.D."/>
            <person name="Teso-Perez C."/>
            <person name="Gimenez-Hernandez I."/>
            <person name="Peralta-Sanchez J.M."/>
            <person name="Valdivia E."/>
            <person name="Montalban-Lopez M."/>
            <person name="Martin-Platero A.M."/>
            <person name="Banos A."/>
            <person name="Martinez-Bueno M."/>
        </authorList>
    </citation>
    <scope>NUCLEOTIDE SEQUENCE</scope>
    <source>
        <strain evidence="1">CM22</strain>
    </source>
</reference>
<proteinExistence type="predicted"/>
<protein>
    <recommendedName>
        <fullName evidence="3">DUF1642 domain-containing protein</fullName>
    </recommendedName>
</protein>
<gene>
    <name evidence="1" type="ORF">RAK27_11900</name>
</gene>
<name>A0AAW9JS75_CARML</name>
<organism evidence="1 2">
    <name type="scientific">Carnobacterium maltaromaticum</name>
    <name type="common">Carnobacterium piscicola</name>
    <dbReference type="NCBI Taxonomy" id="2751"/>
    <lineage>
        <taxon>Bacteria</taxon>
        <taxon>Bacillati</taxon>
        <taxon>Bacillota</taxon>
        <taxon>Bacilli</taxon>
        <taxon>Lactobacillales</taxon>
        <taxon>Carnobacteriaceae</taxon>
        <taxon>Carnobacterium</taxon>
    </lineage>
</organism>
<dbReference type="AlphaFoldDB" id="A0AAW9JS75"/>
<sequence length="146" mass="16984">MRETKFRGKVIGKQEELEAMGVIDKNGWATGNLIQNEQHTMIVGNLLEFDDEDMMCDWWVPVIPETVEQIKAEINEDQQIALEWLKAYSDSDNGDKPISGIWYMLHLISENLLESRVRNSYFNLTEKQQFEVLQAFAEWGLSDEKV</sequence>
<evidence type="ECO:0000313" key="2">
    <source>
        <dbReference type="Proteomes" id="UP001290462"/>
    </source>
</evidence>
<dbReference type="EMBL" id="JAVBVO010000003">
    <property type="protein sequence ID" value="MDZ5759367.1"/>
    <property type="molecule type" value="Genomic_DNA"/>
</dbReference>
<dbReference type="RefSeq" id="WP_322809206.1">
    <property type="nucleotide sequence ID" value="NZ_JAVBVO010000003.1"/>
</dbReference>
<evidence type="ECO:0008006" key="3">
    <source>
        <dbReference type="Google" id="ProtNLM"/>
    </source>
</evidence>
<dbReference type="Proteomes" id="UP001290462">
    <property type="component" value="Unassembled WGS sequence"/>
</dbReference>
<comment type="caution">
    <text evidence="1">The sequence shown here is derived from an EMBL/GenBank/DDBJ whole genome shotgun (WGS) entry which is preliminary data.</text>
</comment>
<evidence type="ECO:0000313" key="1">
    <source>
        <dbReference type="EMBL" id="MDZ5759367.1"/>
    </source>
</evidence>
<accession>A0AAW9JS75</accession>